<dbReference type="Proteomes" id="UP000660554">
    <property type="component" value="Unassembled WGS sequence"/>
</dbReference>
<evidence type="ECO:0000256" key="1">
    <source>
        <dbReference type="SAM" id="MobiDB-lite"/>
    </source>
</evidence>
<evidence type="ECO:0000313" key="3">
    <source>
        <dbReference type="Proteomes" id="UP000660554"/>
    </source>
</evidence>
<organism evidence="2 3">
    <name type="scientific">Streptomyces virginiae</name>
    <name type="common">Streptomyces cinnamonensis</name>
    <dbReference type="NCBI Taxonomy" id="1961"/>
    <lineage>
        <taxon>Bacteria</taxon>
        <taxon>Bacillati</taxon>
        <taxon>Actinomycetota</taxon>
        <taxon>Actinomycetes</taxon>
        <taxon>Kitasatosporales</taxon>
        <taxon>Streptomycetaceae</taxon>
        <taxon>Streptomyces</taxon>
    </lineage>
</organism>
<dbReference type="EMBL" id="BNDV01000016">
    <property type="protein sequence ID" value="GHI17267.1"/>
    <property type="molecule type" value="Genomic_DNA"/>
</dbReference>
<reference evidence="3" key="1">
    <citation type="submission" date="2020-09" db="EMBL/GenBank/DDBJ databases">
        <title>Whole genome shotgun sequence of Streptomyces cinnamonensis NBRC 15873.</title>
        <authorList>
            <person name="Komaki H."/>
            <person name="Tamura T."/>
        </authorList>
    </citation>
    <scope>NUCLEOTIDE SEQUENCE [LARGE SCALE GENOMIC DNA]</scope>
    <source>
        <strain evidence="3">NBRC 15873</strain>
    </source>
</reference>
<comment type="caution">
    <text evidence="2">The sequence shown here is derived from an EMBL/GenBank/DDBJ whole genome shotgun (WGS) entry which is preliminary data.</text>
</comment>
<proteinExistence type="predicted"/>
<keyword evidence="3" id="KW-1185">Reference proteome</keyword>
<feature type="region of interest" description="Disordered" evidence="1">
    <location>
        <begin position="1"/>
        <end position="33"/>
    </location>
</feature>
<evidence type="ECO:0000313" key="2">
    <source>
        <dbReference type="EMBL" id="GHI17267.1"/>
    </source>
</evidence>
<accession>A0ABQ3NX35</accession>
<sequence>MQLEQPAHDTHVTDVGNVAQPAGSAAEQSGDHGLGHEVLRTADTDLALERGAAVDKQYIVTDAGHESRVPERGGQGAREKGKGHHPLVRKADVAVGLS</sequence>
<name>A0ABQ3NX35_STRVG</name>
<feature type="region of interest" description="Disordered" evidence="1">
    <location>
        <begin position="61"/>
        <end position="98"/>
    </location>
</feature>
<evidence type="ECO:0008006" key="4">
    <source>
        <dbReference type="Google" id="ProtNLM"/>
    </source>
</evidence>
<feature type="compositionally biased region" description="Basic and acidic residues" evidence="1">
    <location>
        <begin position="1"/>
        <end position="12"/>
    </location>
</feature>
<protein>
    <recommendedName>
        <fullName evidence="4">Transposase</fullName>
    </recommendedName>
</protein>
<gene>
    <name evidence="2" type="ORF">Scinn_67300</name>
</gene>